<keyword evidence="3 6" id="KW-1133">Transmembrane helix</keyword>
<evidence type="ECO:0000256" key="5">
    <source>
        <dbReference type="SAM" id="MobiDB-lite"/>
    </source>
</evidence>
<protein>
    <submittedName>
        <fullName evidence="7">UNC93-like protein</fullName>
    </submittedName>
</protein>
<feature type="transmembrane region" description="Helical" evidence="6">
    <location>
        <begin position="306"/>
        <end position="325"/>
    </location>
</feature>
<feature type="transmembrane region" description="Helical" evidence="6">
    <location>
        <begin position="83"/>
        <end position="102"/>
    </location>
</feature>
<feature type="transmembrane region" description="Helical" evidence="6">
    <location>
        <begin position="186"/>
        <end position="204"/>
    </location>
</feature>
<accession>A0AAF0Y5R6</accession>
<feature type="region of interest" description="Disordered" evidence="5">
    <location>
        <begin position="441"/>
        <end position="464"/>
    </location>
</feature>
<evidence type="ECO:0000313" key="8">
    <source>
        <dbReference type="Proteomes" id="UP000827549"/>
    </source>
</evidence>
<dbReference type="InterPro" id="IPR036259">
    <property type="entry name" value="MFS_trans_sf"/>
</dbReference>
<dbReference type="GeneID" id="87805077"/>
<feature type="transmembrane region" description="Helical" evidence="6">
    <location>
        <begin position="25"/>
        <end position="45"/>
    </location>
</feature>
<dbReference type="GO" id="GO:0016020">
    <property type="term" value="C:membrane"/>
    <property type="evidence" value="ECO:0007669"/>
    <property type="project" value="UniProtKB-SubCell"/>
</dbReference>
<dbReference type="RefSeq" id="XP_062624308.1">
    <property type="nucleotide sequence ID" value="XM_062768322.1"/>
</dbReference>
<dbReference type="SUPFAM" id="SSF103473">
    <property type="entry name" value="MFS general substrate transporter"/>
    <property type="match status" value="1"/>
</dbReference>
<feature type="transmembrane region" description="Helical" evidence="6">
    <location>
        <begin position="236"/>
        <end position="254"/>
    </location>
</feature>
<feature type="transmembrane region" description="Helical" evidence="6">
    <location>
        <begin position="348"/>
        <end position="369"/>
    </location>
</feature>
<dbReference type="PANTHER" id="PTHR23294:SF19">
    <property type="entry name" value="DUF895 DOMAIN MEMBRANE PROTEIN-RELATED"/>
    <property type="match status" value="1"/>
</dbReference>
<feature type="compositionally biased region" description="Basic and acidic residues" evidence="5">
    <location>
        <begin position="452"/>
        <end position="464"/>
    </location>
</feature>
<feature type="transmembrane region" description="Helical" evidence="6">
    <location>
        <begin position="57"/>
        <end position="76"/>
    </location>
</feature>
<dbReference type="InterPro" id="IPR051617">
    <property type="entry name" value="UNC-93-like_regulator"/>
</dbReference>
<dbReference type="Proteomes" id="UP000827549">
    <property type="component" value="Chromosome 2"/>
</dbReference>
<evidence type="ECO:0000256" key="2">
    <source>
        <dbReference type="ARBA" id="ARBA00022692"/>
    </source>
</evidence>
<evidence type="ECO:0000256" key="3">
    <source>
        <dbReference type="ARBA" id="ARBA00022989"/>
    </source>
</evidence>
<comment type="subcellular location">
    <subcellularLocation>
        <location evidence="1">Membrane</location>
        <topology evidence="1">Multi-pass membrane protein</topology>
    </subcellularLocation>
</comment>
<reference evidence="7" key="1">
    <citation type="submission" date="2023-10" db="EMBL/GenBank/DDBJ databases">
        <authorList>
            <person name="Noh H."/>
        </authorList>
    </citation>
    <scope>NUCLEOTIDE SEQUENCE</scope>
    <source>
        <strain evidence="7">DUCC4014</strain>
    </source>
</reference>
<evidence type="ECO:0000256" key="6">
    <source>
        <dbReference type="SAM" id="Phobius"/>
    </source>
</evidence>
<keyword evidence="2 6" id="KW-0812">Transmembrane</keyword>
<keyword evidence="4 6" id="KW-0472">Membrane</keyword>
<feature type="transmembrane region" description="Helical" evidence="6">
    <location>
        <begin position="274"/>
        <end position="294"/>
    </location>
</feature>
<evidence type="ECO:0000313" key="7">
    <source>
        <dbReference type="EMBL" id="WOO78276.1"/>
    </source>
</evidence>
<evidence type="ECO:0000256" key="1">
    <source>
        <dbReference type="ARBA" id="ARBA00004141"/>
    </source>
</evidence>
<gene>
    <name evidence="7" type="primary">SPAC922.05c_4</name>
    <name evidence="7" type="ORF">LOC62_02G001824</name>
</gene>
<sequence>MSTTTTPAVLESGATQKRVWYRSPITAAFVLGACNFAAPGLWGAMNSLGAGGQQTPWLVNSANALTFCLMILTATLSSTIANLVGVNWAVFLGGVGFVPYSAALYCNNVFGTRWFVLFGAATCGLSAGLFWGIEAGIAIAYPEPFRLGKFLGIWLSFRVAGQILGGAVNLGLNATRDQAGAVNSKVYIVFIALQVVGPFIAFLLPRPHKVQRLDGKAVKIYSYISLWEELKKTGKVFFTKEYILVIPLIAQAVFPESYTNTYMATHFTVRVRALGSFVAAWACIIVGNAIGKFLDAKNVSLKVRARAAFIFIMTTRGAWWIWAIIIDKNFPGGGQAIDWTSPYFGRTFALYVFLGASFQTHYLFLYFVIKNIVSKHEDATRAAGLLRAVESASQAVAYGTSSIASFAQLPSAALNFGLWGLAIIPAWIVVRNIGVEYFGPQNDESDDDGEDKLDREQAAVDAKH</sequence>
<organism evidence="7 8">
    <name type="scientific">Vanrija pseudolonga</name>
    <dbReference type="NCBI Taxonomy" id="143232"/>
    <lineage>
        <taxon>Eukaryota</taxon>
        <taxon>Fungi</taxon>
        <taxon>Dikarya</taxon>
        <taxon>Basidiomycota</taxon>
        <taxon>Agaricomycotina</taxon>
        <taxon>Tremellomycetes</taxon>
        <taxon>Trichosporonales</taxon>
        <taxon>Trichosporonaceae</taxon>
        <taxon>Vanrija</taxon>
    </lineage>
</organism>
<keyword evidence="8" id="KW-1185">Reference proteome</keyword>
<dbReference type="AlphaFoldDB" id="A0AAF0Y5R6"/>
<feature type="transmembrane region" description="Helical" evidence="6">
    <location>
        <begin position="114"/>
        <end position="141"/>
    </location>
</feature>
<proteinExistence type="predicted"/>
<name>A0AAF0Y5R6_9TREE</name>
<dbReference type="PANTHER" id="PTHR23294">
    <property type="entry name" value="ET TRANSLATION PRODUCT-RELATED"/>
    <property type="match status" value="1"/>
</dbReference>
<evidence type="ECO:0000256" key="4">
    <source>
        <dbReference type="ARBA" id="ARBA00023136"/>
    </source>
</evidence>
<dbReference type="EMBL" id="CP086715">
    <property type="protein sequence ID" value="WOO78276.1"/>
    <property type="molecule type" value="Genomic_DNA"/>
</dbReference>
<feature type="transmembrane region" description="Helical" evidence="6">
    <location>
        <begin position="153"/>
        <end position="174"/>
    </location>
</feature>